<evidence type="ECO:0000313" key="2">
    <source>
        <dbReference type="Proteomes" id="UP001500618"/>
    </source>
</evidence>
<dbReference type="EMBL" id="BAAANY010000040">
    <property type="protein sequence ID" value="GAA1716136.1"/>
    <property type="molecule type" value="Genomic_DNA"/>
</dbReference>
<evidence type="ECO:0000313" key="1">
    <source>
        <dbReference type="EMBL" id="GAA1716136.1"/>
    </source>
</evidence>
<comment type="caution">
    <text evidence="1">The sequence shown here is derived from an EMBL/GenBank/DDBJ whole genome shotgun (WGS) entry which is preliminary data.</text>
</comment>
<name>A0ABN2J1J3_9ACTN</name>
<dbReference type="Proteomes" id="UP001500618">
    <property type="component" value="Unassembled WGS sequence"/>
</dbReference>
<proteinExistence type="predicted"/>
<sequence>MRAEDVLRHFPAGIRGCPAQCVPFVTGIVIARERRRAPVTCDSEIGKIAGDVVGIPGHAAHLLEPTFSF</sequence>
<accession>A0ABN2J1J3</accession>
<reference evidence="1 2" key="1">
    <citation type="journal article" date="2019" name="Int. J. Syst. Evol. Microbiol.">
        <title>The Global Catalogue of Microorganisms (GCM) 10K type strain sequencing project: providing services to taxonomists for standard genome sequencing and annotation.</title>
        <authorList>
            <consortium name="The Broad Institute Genomics Platform"/>
            <consortium name="The Broad Institute Genome Sequencing Center for Infectious Disease"/>
            <person name="Wu L."/>
            <person name="Ma J."/>
        </authorList>
    </citation>
    <scope>NUCLEOTIDE SEQUENCE [LARGE SCALE GENOMIC DNA]</scope>
    <source>
        <strain evidence="1 2">JCM 14718</strain>
    </source>
</reference>
<organism evidence="1 2">
    <name type="scientific">Fodinicola feengrottensis</name>
    <dbReference type="NCBI Taxonomy" id="435914"/>
    <lineage>
        <taxon>Bacteria</taxon>
        <taxon>Bacillati</taxon>
        <taxon>Actinomycetota</taxon>
        <taxon>Actinomycetes</taxon>
        <taxon>Mycobacteriales</taxon>
        <taxon>Fodinicola</taxon>
    </lineage>
</organism>
<keyword evidence="2" id="KW-1185">Reference proteome</keyword>
<gene>
    <name evidence="1" type="ORF">GCM10009765_76090</name>
</gene>
<protein>
    <submittedName>
        <fullName evidence="1">Uncharacterized protein</fullName>
    </submittedName>
</protein>